<dbReference type="SUPFAM" id="SSF53474">
    <property type="entry name" value="alpha/beta-Hydrolases"/>
    <property type="match status" value="1"/>
</dbReference>
<feature type="domain" description="AB hydrolase-1" evidence="1">
    <location>
        <begin position="12"/>
        <end position="114"/>
    </location>
</feature>
<dbReference type="PANTHER" id="PTHR37946:SF1">
    <property type="entry name" value="SLL1969 PROTEIN"/>
    <property type="match status" value="1"/>
</dbReference>
<sequence>MTDAAAGGTPATVVLLHGLGRTRRSMARLAAHLDAAGHRAACLGYPSRRLDLAACADHLYPAVAALRHRAGVPLVLVGHSMGGLVARHLAAAQPDLAAGLVTIGTPHRGSEAADRVSAFRLGRALFGPALLELRPAAAATIPMPACPLLAVAGTRALIPFFHTRLATPHDGLVSVARARPGLGEAWIAVPGDHTRLMDHPGTVAAVLAALAAWTPPRPGDAGGGGGRLAPRAVSPG</sequence>
<dbReference type="EMBL" id="AP014704">
    <property type="protein sequence ID" value="BAQ46186.1"/>
    <property type="molecule type" value="Genomic_DNA"/>
</dbReference>
<dbReference type="Gene3D" id="3.40.50.1820">
    <property type="entry name" value="alpha/beta hydrolase"/>
    <property type="match status" value="1"/>
</dbReference>
<proteinExistence type="predicted"/>
<dbReference type="RefSeq" id="WP_060847369.1">
    <property type="nucleotide sequence ID" value="NZ_AP014704.1"/>
</dbReference>
<name>A0A0C6F0V1_9HYPH</name>
<reference evidence="2 3" key="1">
    <citation type="journal article" date="2015" name="Genome Announc.">
        <title>Complete Genome Sequence of Methylobacterium aquaticum Strain 22A, Isolated from Racomitrium japonicum Moss.</title>
        <authorList>
            <person name="Tani A."/>
            <person name="Ogura Y."/>
            <person name="Hayashi T."/>
            <person name="Kimbara K."/>
        </authorList>
    </citation>
    <scope>NUCLEOTIDE SEQUENCE [LARGE SCALE GENOMIC DNA]</scope>
    <source>
        <strain evidence="2 3">MA-22A</strain>
    </source>
</reference>
<dbReference type="STRING" id="270351.Maq22A_c15095"/>
<dbReference type="KEGG" id="maqu:Maq22A_c15095"/>
<accession>A0A0C6F0V1</accession>
<dbReference type="AlphaFoldDB" id="A0A0C6F0V1"/>
<dbReference type="OrthoDB" id="556502at2"/>
<protein>
    <submittedName>
        <fullName evidence="2">PGAP1 family protein</fullName>
    </submittedName>
</protein>
<evidence type="ECO:0000259" key="1">
    <source>
        <dbReference type="Pfam" id="PF00561"/>
    </source>
</evidence>
<gene>
    <name evidence="2" type="ORF">Maq22A_c15095</name>
</gene>
<reference evidence="3" key="2">
    <citation type="submission" date="2015-01" db="EMBL/GenBank/DDBJ databases">
        <title>Complete genome sequence of Methylobacterium aquaticum strain 22A.</title>
        <authorList>
            <person name="Tani A."/>
            <person name="Ogura Y."/>
            <person name="Hayashi T."/>
        </authorList>
    </citation>
    <scope>NUCLEOTIDE SEQUENCE [LARGE SCALE GENOMIC DNA]</scope>
    <source>
        <strain evidence="3">MA-22A</strain>
    </source>
</reference>
<dbReference type="Pfam" id="PF00561">
    <property type="entry name" value="Abhydrolase_1"/>
    <property type="match status" value="1"/>
</dbReference>
<dbReference type="PATRIC" id="fig|270351.10.peg.2915"/>
<evidence type="ECO:0000313" key="3">
    <source>
        <dbReference type="Proteomes" id="UP000061432"/>
    </source>
</evidence>
<dbReference type="InterPro" id="IPR029058">
    <property type="entry name" value="AB_hydrolase_fold"/>
</dbReference>
<dbReference type="PANTHER" id="PTHR37946">
    <property type="entry name" value="SLL1969 PROTEIN"/>
    <property type="match status" value="1"/>
</dbReference>
<organism evidence="2 3">
    <name type="scientific">Methylobacterium aquaticum</name>
    <dbReference type="NCBI Taxonomy" id="270351"/>
    <lineage>
        <taxon>Bacteria</taxon>
        <taxon>Pseudomonadati</taxon>
        <taxon>Pseudomonadota</taxon>
        <taxon>Alphaproteobacteria</taxon>
        <taxon>Hyphomicrobiales</taxon>
        <taxon>Methylobacteriaceae</taxon>
        <taxon>Methylobacterium</taxon>
    </lineage>
</organism>
<dbReference type="Proteomes" id="UP000061432">
    <property type="component" value="Chromosome"/>
</dbReference>
<evidence type="ECO:0000313" key="2">
    <source>
        <dbReference type="EMBL" id="BAQ46186.1"/>
    </source>
</evidence>
<dbReference type="InterPro" id="IPR000073">
    <property type="entry name" value="AB_hydrolase_1"/>
</dbReference>